<gene>
    <name evidence="20" type="ORF">SMN809_LOCUS5168</name>
</gene>
<evidence type="ECO:0000256" key="3">
    <source>
        <dbReference type="ARBA" id="ARBA00008887"/>
    </source>
</evidence>
<dbReference type="Pfam" id="PF12774">
    <property type="entry name" value="AAA_6"/>
    <property type="match status" value="1"/>
</dbReference>
<dbReference type="GO" id="GO:0045505">
    <property type="term" value="F:dynein intermediate chain binding"/>
    <property type="evidence" value="ECO:0007669"/>
    <property type="project" value="InterPro"/>
</dbReference>
<dbReference type="InterPro" id="IPR042228">
    <property type="entry name" value="Dynein_linker_3"/>
</dbReference>
<evidence type="ECO:0000259" key="19">
    <source>
        <dbReference type="Pfam" id="PF12774"/>
    </source>
</evidence>
<dbReference type="GO" id="GO:0005524">
    <property type="term" value="F:ATP binding"/>
    <property type="evidence" value="ECO:0007669"/>
    <property type="project" value="UniProtKB-KW"/>
</dbReference>
<keyword evidence="10 15" id="KW-0175">Coiled coil</keyword>
<dbReference type="PANTHER" id="PTHR46532">
    <property type="entry name" value="MALE FERTILITY FACTOR KL5"/>
    <property type="match status" value="1"/>
</dbReference>
<dbReference type="PANTHER" id="PTHR46532:SF4">
    <property type="entry name" value="AAA+ ATPASE DOMAIN-CONTAINING PROTEIN"/>
    <property type="match status" value="1"/>
</dbReference>
<keyword evidence="12" id="KW-0505">Motor protein</keyword>
<keyword evidence="8" id="KW-0067">ATP-binding</keyword>
<reference evidence="20" key="1">
    <citation type="submission" date="2021-02" db="EMBL/GenBank/DDBJ databases">
        <authorList>
            <person name="Nowell W R."/>
        </authorList>
    </citation>
    <scope>NUCLEOTIDE SEQUENCE</scope>
</reference>
<comment type="similarity">
    <text evidence="3">Belongs to the dynein heavy chain family.</text>
</comment>
<dbReference type="FunFam" id="1.20.140.100:FF:000002">
    <property type="entry name" value="Cytoplasmic dynein heavy chain 1"/>
    <property type="match status" value="1"/>
</dbReference>
<evidence type="ECO:0000259" key="17">
    <source>
        <dbReference type="Pfam" id="PF08385"/>
    </source>
</evidence>
<dbReference type="FunFam" id="1.20.58.1120:FF:000003">
    <property type="entry name" value="Cytoplasmic dynein heavy chain 1"/>
    <property type="match status" value="1"/>
</dbReference>
<proteinExistence type="inferred from homology"/>
<feature type="compositionally biased region" description="Polar residues" evidence="16">
    <location>
        <begin position="94"/>
        <end position="114"/>
    </location>
</feature>
<feature type="coiled-coil region" evidence="15">
    <location>
        <begin position="1562"/>
        <end position="1589"/>
    </location>
</feature>
<dbReference type="Gene3D" id="3.40.50.300">
    <property type="entry name" value="P-loop containing nucleotide triphosphate hydrolases"/>
    <property type="match status" value="2"/>
</dbReference>
<dbReference type="FunFam" id="1.10.287.2620:FF:000001">
    <property type="entry name" value="Cytoplasmic dynein heavy chain 1"/>
    <property type="match status" value="1"/>
</dbReference>
<feature type="coiled-coil region" evidence="15">
    <location>
        <begin position="1137"/>
        <end position="1164"/>
    </location>
</feature>
<dbReference type="Gene3D" id="1.10.8.710">
    <property type="match status" value="1"/>
</dbReference>
<evidence type="ECO:0000256" key="14">
    <source>
        <dbReference type="ARBA" id="ARBA00023273"/>
    </source>
</evidence>
<evidence type="ECO:0000256" key="6">
    <source>
        <dbReference type="ARBA" id="ARBA00022737"/>
    </source>
</evidence>
<dbReference type="InterPro" id="IPR043157">
    <property type="entry name" value="Dynein_AAA1S"/>
</dbReference>
<evidence type="ECO:0008006" key="22">
    <source>
        <dbReference type="Google" id="ProtNLM"/>
    </source>
</evidence>
<evidence type="ECO:0000256" key="7">
    <source>
        <dbReference type="ARBA" id="ARBA00022741"/>
    </source>
</evidence>
<dbReference type="Proteomes" id="UP000676336">
    <property type="component" value="Unassembled WGS sequence"/>
</dbReference>
<dbReference type="GO" id="GO:0051959">
    <property type="term" value="F:dynein light intermediate chain binding"/>
    <property type="evidence" value="ECO:0007669"/>
    <property type="project" value="InterPro"/>
</dbReference>
<evidence type="ECO:0000256" key="10">
    <source>
        <dbReference type="ARBA" id="ARBA00023054"/>
    </source>
</evidence>
<dbReference type="Gene3D" id="1.20.140.100">
    <property type="entry name" value="Dynein heavy chain, N-terminal domain 2"/>
    <property type="match status" value="1"/>
</dbReference>
<evidence type="ECO:0000256" key="9">
    <source>
        <dbReference type="ARBA" id="ARBA00023017"/>
    </source>
</evidence>
<feature type="domain" description="Dynein heavy chain linker" evidence="18">
    <location>
        <begin position="1290"/>
        <end position="1686"/>
    </location>
</feature>
<dbReference type="Pfam" id="PF08393">
    <property type="entry name" value="DHC_N2"/>
    <property type="match status" value="1"/>
</dbReference>
<dbReference type="FunFam" id="3.20.180.20:FF:000002">
    <property type="entry name" value="Cytoplasmic dynein heavy chain 1"/>
    <property type="match status" value="1"/>
</dbReference>
<dbReference type="InterPro" id="IPR013594">
    <property type="entry name" value="Dynein_heavy_tail"/>
</dbReference>
<organism evidence="20 21">
    <name type="scientific">Rotaria magnacalcarata</name>
    <dbReference type="NCBI Taxonomy" id="392030"/>
    <lineage>
        <taxon>Eukaryota</taxon>
        <taxon>Metazoa</taxon>
        <taxon>Spiralia</taxon>
        <taxon>Gnathifera</taxon>
        <taxon>Rotifera</taxon>
        <taxon>Eurotatoria</taxon>
        <taxon>Bdelloidea</taxon>
        <taxon>Philodinida</taxon>
        <taxon>Philodinidae</taxon>
        <taxon>Rotaria</taxon>
    </lineage>
</organism>
<evidence type="ECO:0000256" key="15">
    <source>
        <dbReference type="SAM" id="Coils"/>
    </source>
</evidence>
<keyword evidence="7" id="KW-0547">Nucleotide-binding</keyword>
<dbReference type="FunFam" id="1.10.8.710:FF:000001">
    <property type="entry name" value="Dynein axonemal heavy chain 2"/>
    <property type="match status" value="1"/>
</dbReference>
<dbReference type="EMBL" id="CAJOBI010001270">
    <property type="protein sequence ID" value="CAF3872525.1"/>
    <property type="molecule type" value="Genomic_DNA"/>
</dbReference>
<keyword evidence="13" id="KW-0206">Cytoskeleton</keyword>
<feature type="region of interest" description="Disordered" evidence="16">
    <location>
        <begin position="1"/>
        <end position="21"/>
    </location>
</feature>
<evidence type="ECO:0000256" key="1">
    <source>
        <dbReference type="ARBA" id="ARBA00004138"/>
    </source>
</evidence>
<evidence type="ECO:0000256" key="16">
    <source>
        <dbReference type="SAM" id="MobiDB-lite"/>
    </source>
</evidence>
<name>A0A8S2KV79_9BILA</name>
<protein>
    <recommendedName>
        <fullName evidence="22">Dynein heavy chain, cytoplasmic</fullName>
    </recommendedName>
</protein>
<keyword evidence="4" id="KW-0963">Cytoplasm</keyword>
<evidence type="ECO:0000256" key="4">
    <source>
        <dbReference type="ARBA" id="ARBA00022490"/>
    </source>
</evidence>
<comment type="caution">
    <text evidence="20">The sequence shown here is derived from an EMBL/GenBank/DDBJ whole genome shotgun (WGS) entry which is preliminary data.</text>
</comment>
<evidence type="ECO:0000313" key="20">
    <source>
        <dbReference type="EMBL" id="CAF3872525.1"/>
    </source>
</evidence>
<dbReference type="GO" id="GO:0005858">
    <property type="term" value="C:axonemal dynein complex"/>
    <property type="evidence" value="ECO:0007669"/>
    <property type="project" value="TreeGrafter"/>
</dbReference>
<dbReference type="InterPro" id="IPR013602">
    <property type="entry name" value="Dynein_heavy_linker"/>
</dbReference>
<dbReference type="Gene3D" id="1.10.287.2620">
    <property type="match status" value="1"/>
</dbReference>
<keyword evidence="14" id="KW-0966">Cell projection</keyword>
<feature type="region of interest" description="Disordered" evidence="16">
    <location>
        <begin position="87"/>
        <end position="114"/>
    </location>
</feature>
<dbReference type="Gene3D" id="1.20.58.1120">
    <property type="match status" value="1"/>
</dbReference>
<dbReference type="Gene3D" id="3.20.180.20">
    <property type="entry name" value="Dynein heavy chain, N-terminal domain 2"/>
    <property type="match status" value="1"/>
</dbReference>
<sequence>MDDPSIDANPSAPVGSSTAPSTANVSLADLDTFVNYLKRVCAPILDSSLENTNDIERLFTDRSSTECIKKFISDSQCQTLLVSKTITPKEDPSSNETDSAAANSSGDTAVINTSSSTATPDGLYTLSTEVHYINPKMLSLVVLKRGQLIESDKKFHTQLRIINLVDSSPYETLHAYISHVIGPYFKSYVLKSGKNERDGDKMAPTMEKKITELEMGLLHLQQNIEIPEVNLSIHPIVVQIVQKCSTENRRPKVDDFSEYLDNTEFLNSLQSHVNRWVREIQRVTKLHEDSMKGSTRQEISFWLNLERALTCIQEKRESDEVQLTFDILKTVKRFHATVGFDNDTGLKSAMETVKDHSVLMKDFPINDLLSANELDKIRTALTTIFQHLRKLRSTRYPVSRAGRLMEAISQDLMQQMLKVLNTYRLMHIGYTDFERIVKACDDVFATWDDEYERLSTQVRDVRRTARTSDVRMAWRVSLSHKKLQQRLDHMKRFRKQHEQLRSVIDRVLLQLVPTPLQTQASINDEQDKENNQSSGNGQGVENRPAITAANVLNDVNAIDEVNLAYESVKEIDALDVSKEGQDAWEMAMKRRSNDLPPTSGSIIWAKQIEKQLNTYLRRVEYVLGKSWEQHVEGQRLKQDGDNFRSKLNTQPLFEEWTKNVQQKNHGLTGKIFATESTRTLHGLVTKLKVNFSPEIIMLSKEVRNIRALGFRVPLPIINKSHQANVLYPFAVSLIESVRTYDNAIAKLADRSSSQLLVASLKRDIQSHINEGANYVWESYRLEPFVHKFSEAIYTFQERVDELISVENSIDLELKALDTCGYKQQSFQDILGKIQKSVDDLSLRLYSNLAQWVQQLDEQIEKKLAIRLQTAITMWTNALKQGNNNENNFDDQQQKRRRSTFADEDDALVTSKSNNDQTPAIRTLLHQIRTSNQLLYVSPPMNDAREQLILELYEYEGIITNQKRIQHSRYQLGIESESEYKTTFKSLLNKLPMTSKPLEDAYETVESLITEADNYVNTWLDFQSLWDLQTDQLYTRLGKDLTNWMNCLNEMKDARKTFDTQETLKYFGPITIDYNKVQTKVTMKYDSWHKEILSKFGTMLSQDMHEFHAHVSKARTDLESQSLEASTTAEAVGVITYVQALKRKMKNWEKQVDEYKDAQKILERQRYQFPSNWLYVDNVDGEWGAFNEILGRKNSSIQNQVVQLRNKIAAEDKIVETRTNDLLGEWEKDKPVAGHINPDEALAQLATYDIKLMKLKDERDNIIKAKEALEITDSTSTTNQSAQNRVRVQVALEELLDLKGVWNELMLIWKQINELKDKQWITIQPRKLRQSLEELVQQLSNLPQRLRQYDSYQHVKNVLQQYIKVNILVTELKSEALKERHWKQLMKRMSIIWNLNDMTLGQVWSIDLQRHESIIREILTIAQGEKALEEFLKQVSEIWKTYQLELINYQQKCKVIKGWDDLFNKIKEHINSITAMKLSPYFKEFEEEANVWEDRLNRINALFDVWIDVQRRWVYLDGIFGSSVDIKHLLPVETSRFQSVSTEFLSLMKRVSKSPLVIDVLNIQGVQKTLERLAELLAKIQKALGEYLERERASFPRFYFVGDEDLLEIIGNSKNIGRLQKHFKKMFAGVHTLLMNEENTIVQGVVSKEGEEVHFYNHISIMDSSINEWLTKVEKEISLTLAKLLSRAIPELIKIQENLADTNAFIQWLDQYQAQLVVLAFQVSWSESIERILEQKSKTNNNDILPNALERIESTLVILANMVLGDQPTVRRRKLEHLIIEHVHKRDCTRTLIEKSIGDSRNFEWLSQMRLYFDPTISNVLEQLKIRMANAEFHYGFEYLGIQDRLVQTPLTDRCFLTMTQALNAKFGGSPFGPAGTGKTESVKALGHALGRFVLVFNCDESFDFQAMGRLFTGLCQVGAWGCFDEFNRLEERMLSAVSQQIQTIQEALRELTHSDNKSTLKIELVGKSVCVNPNMAIFITMNPGYAGRSNLPDNLKMLFRSLAMTVPDKVLIAQVMLYSQGFRQAELLASKIVPLFTLCSEQLSQQSHYDFGLRALKNVLVMAGNLKRDRIKSDEQKTDSEQEIVIQAIMDSFVPRLIADDLVLLNSLLNDVFPRAAYVRPEMTKLKEEIQKVAKEMFLVCDELWMEKVLQLYQIINLNHGLMLVGPSGCGKTTAWRVLLTVLNRLETSDGQAHVIDPKAISKDDLYGFLDQNTRKIFIIHSTLYIEKEPELLI</sequence>
<dbReference type="InterPro" id="IPR027417">
    <property type="entry name" value="P-loop_NTPase"/>
</dbReference>
<evidence type="ECO:0000256" key="2">
    <source>
        <dbReference type="ARBA" id="ARBA00004245"/>
    </source>
</evidence>
<evidence type="ECO:0000256" key="11">
    <source>
        <dbReference type="ARBA" id="ARBA00023069"/>
    </source>
</evidence>
<feature type="domain" description="Dynein heavy chain tail" evidence="17">
    <location>
        <begin position="593"/>
        <end position="784"/>
    </location>
</feature>
<dbReference type="FunFam" id="3.40.50.300:FF:000071">
    <property type="entry name" value="Cytoplasmic dynein heavy chain 1"/>
    <property type="match status" value="1"/>
</dbReference>
<keyword evidence="9" id="KW-0243">Dynein</keyword>
<feature type="domain" description="Dynein heavy chain tail" evidence="17">
    <location>
        <begin position="266"/>
        <end position="589"/>
    </location>
</feature>
<keyword evidence="5" id="KW-0493">Microtubule</keyword>
<feature type="region of interest" description="Disordered" evidence="16">
    <location>
        <begin position="881"/>
        <end position="913"/>
    </location>
</feature>
<feature type="region of interest" description="Disordered" evidence="16">
    <location>
        <begin position="519"/>
        <end position="541"/>
    </location>
</feature>
<dbReference type="GO" id="GO:0005874">
    <property type="term" value="C:microtubule"/>
    <property type="evidence" value="ECO:0007669"/>
    <property type="project" value="UniProtKB-KW"/>
</dbReference>
<evidence type="ECO:0000256" key="12">
    <source>
        <dbReference type="ARBA" id="ARBA00023175"/>
    </source>
</evidence>
<keyword evidence="6" id="KW-0677">Repeat</keyword>
<comment type="subcellular location">
    <subcellularLocation>
        <location evidence="1">Cell projection</location>
        <location evidence="1">Cilium</location>
    </subcellularLocation>
    <subcellularLocation>
        <location evidence="2">Cytoplasm</location>
        <location evidence="2">Cytoskeleton</location>
    </subcellularLocation>
</comment>
<evidence type="ECO:0000313" key="21">
    <source>
        <dbReference type="Proteomes" id="UP000676336"/>
    </source>
</evidence>
<dbReference type="InterPro" id="IPR042222">
    <property type="entry name" value="Dynein_2_N"/>
</dbReference>
<keyword evidence="11" id="KW-0969">Cilium</keyword>
<evidence type="ECO:0000256" key="8">
    <source>
        <dbReference type="ARBA" id="ARBA00022840"/>
    </source>
</evidence>
<dbReference type="InterPro" id="IPR035699">
    <property type="entry name" value="AAA_6"/>
</dbReference>
<dbReference type="GO" id="GO:0007018">
    <property type="term" value="P:microtubule-based movement"/>
    <property type="evidence" value="ECO:0007669"/>
    <property type="project" value="InterPro"/>
</dbReference>
<evidence type="ECO:0000259" key="18">
    <source>
        <dbReference type="Pfam" id="PF08393"/>
    </source>
</evidence>
<evidence type="ECO:0000256" key="5">
    <source>
        <dbReference type="ARBA" id="ARBA00022701"/>
    </source>
</evidence>
<evidence type="ECO:0000256" key="13">
    <source>
        <dbReference type="ARBA" id="ARBA00023212"/>
    </source>
</evidence>
<dbReference type="Pfam" id="PF08385">
    <property type="entry name" value="DHC_N1"/>
    <property type="match status" value="2"/>
</dbReference>
<accession>A0A8S2KV79</accession>
<dbReference type="InterPro" id="IPR026983">
    <property type="entry name" value="DHC"/>
</dbReference>
<dbReference type="SUPFAM" id="SSF52540">
    <property type="entry name" value="P-loop containing nucleoside triphosphate hydrolases"/>
    <property type="match status" value="2"/>
</dbReference>
<feature type="domain" description="Dynein heavy chain hydrolytic ATP-binding dynein motor region" evidence="19">
    <location>
        <begin position="1834"/>
        <end position="2173"/>
    </location>
</feature>